<evidence type="ECO:0000256" key="3">
    <source>
        <dbReference type="ARBA" id="ARBA00022603"/>
    </source>
</evidence>
<proteinExistence type="inferred from homology"/>
<keyword evidence="11" id="KW-0547">Nucleotide-binding</keyword>
<keyword evidence="6" id="KW-0680">Restriction system</keyword>
<keyword evidence="11" id="KW-0378">Hydrolase</keyword>
<keyword evidence="4" id="KW-0808">Transferase</keyword>
<evidence type="ECO:0000256" key="1">
    <source>
        <dbReference type="ARBA" id="ARBA00010203"/>
    </source>
</evidence>
<feature type="coiled-coil region" evidence="9">
    <location>
        <begin position="272"/>
        <end position="340"/>
    </location>
</feature>
<dbReference type="EC" id="2.1.1.113" evidence="2"/>
<protein>
    <recommendedName>
        <fullName evidence="2">site-specific DNA-methyltransferase (cytosine-N(4)-specific)</fullName>
        <ecNumber evidence="2">2.1.1.113</ecNumber>
    </recommendedName>
</protein>
<dbReference type="GO" id="GO:0032259">
    <property type="term" value="P:methylation"/>
    <property type="evidence" value="ECO:0007669"/>
    <property type="project" value="UniProtKB-KW"/>
</dbReference>
<dbReference type="SUPFAM" id="SSF53335">
    <property type="entry name" value="S-adenosyl-L-methionine-dependent methyltransferases"/>
    <property type="match status" value="1"/>
</dbReference>
<dbReference type="InterPro" id="IPR002941">
    <property type="entry name" value="DNA_methylase_N4/N6"/>
</dbReference>
<dbReference type="PROSITE" id="PS00093">
    <property type="entry name" value="N4_MTASE"/>
    <property type="match status" value="1"/>
</dbReference>
<dbReference type="GO" id="GO:0015667">
    <property type="term" value="F:site-specific DNA-methyltransferase (cytosine-N4-specific) activity"/>
    <property type="evidence" value="ECO:0007669"/>
    <property type="project" value="UniProtKB-EC"/>
</dbReference>
<dbReference type="InterPro" id="IPR029063">
    <property type="entry name" value="SAM-dependent_MTases_sf"/>
</dbReference>
<comment type="catalytic activity">
    <reaction evidence="8">
        <text>a 2'-deoxycytidine in DNA + S-adenosyl-L-methionine = an N(4)-methyl-2'-deoxycytidine in DNA + S-adenosyl-L-homocysteine + H(+)</text>
        <dbReference type="Rhea" id="RHEA:16857"/>
        <dbReference type="Rhea" id="RHEA-COMP:11369"/>
        <dbReference type="Rhea" id="RHEA-COMP:13674"/>
        <dbReference type="ChEBI" id="CHEBI:15378"/>
        <dbReference type="ChEBI" id="CHEBI:57856"/>
        <dbReference type="ChEBI" id="CHEBI:59789"/>
        <dbReference type="ChEBI" id="CHEBI:85452"/>
        <dbReference type="ChEBI" id="CHEBI:137933"/>
        <dbReference type="EC" id="2.1.1.113"/>
    </reaction>
</comment>
<organism evidence="11">
    <name type="scientific">Siphoviridae sp. ctqPo10</name>
    <dbReference type="NCBI Taxonomy" id="2827948"/>
    <lineage>
        <taxon>Viruses</taxon>
        <taxon>Duplodnaviria</taxon>
        <taxon>Heunggongvirae</taxon>
        <taxon>Uroviricota</taxon>
        <taxon>Caudoviricetes</taxon>
    </lineage>
</organism>
<dbReference type="Pfam" id="PF01555">
    <property type="entry name" value="N6_N4_Mtase"/>
    <property type="match status" value="1"/>
</dbReference>
<dbReference type="EMBL" id="BK032682">
    <property type="protein sequence ID" value="DAF54611.1"/>
    <property type="molecule type" value="Genomic_DNA"/>
</dbReference>
<dbReference type="GO" id="GO:0003677">
    <property type="term" value="F:DNA binding"/>
    <property type="evidence" value="ECO:0007669"/>
    <property type="project" value="UniProtKB-KW"/>
</dbReference>
<reference evidence="11" key="1">
    <citation type="journal article" date="2021" name="Proc. Natl. Acad. Sci. U.S.A.">
        <title>A Catalog of Tens of Thousands of Viruses from Human Metagenomes Reveals Hidden Associations with Chronic Diseases.</title>
        <authorList>
            <person name="Tisza M.J."/>
            <person name="Buck C.B."/>
        </authorList>
    </citation>
    <scope>NUCLEOTIDE SEQUENCE</scope>
    <source>
        <strain evidence="11">CtqPo10</strain>
    </source>
</reference>
<sequence>MRLFNNWINGDCLKELKKMEAESVDLVITSPPYHNLRVYSNDPSDLSNCENYEEYYYLLGLVIAECERVLKPGGKFVMQFEDYNYTIGRDNRMGQESLTGDINKIFLDNGFSLWTKAFWRKYSAQRAMLAQGNLYYRNMKARDTILAANVGFVYVYKKEGDCELIKASDITLAEWADWADGVWNISNSGIGHTTPFAEELVKRCIKLWSCPGDTVLDPFAGAGTVNKVAIENSRNAIGIELNKEFYDLANEKRFSLWDDSMFNSDDSVEAMKERFEKELLAGKEQSANAKAEKEEKKVLTQKKKDLRAEIKELEAQLNALGMKKSEIKKLKDEVKEEVTE</sequence>
<dbReference type="Gene3D" id="3.40.50.150">
    <property type="entry name" value="Vaccinia Virus protein VP39"/>
    <property type="match status" value="1"/>
</dbReference>
<evidence type="ECO:0000256" key="6">
    <source>
        <dbReference type="ARBA" id="ARBA00022747"/>
    </source>
</evidence>
<dbReference type="PRINTS" id="PR00508">
    <property type="entry name" value="S21N4MTFRASE"/>
</dbReference>
<dbReference type="InterPro" id="IPR017985">
    <property type="entry name" value="MeTrfase_CN4_CS"/>
</dbReference>
<dbReference type="GO" id="GO:0008170">
    <property type="term" value="F:N-methyltransferase activity"/>
    <property type="evidence" value="ECO:0007669"/>
    <property type="project" value="InterPro"/>
</dbReference>
<name>A0A8S5SUY4_9CAUD</name>
<keyword evidence="3" id="KW-0489">Methyltransferase</keyword>
<evidence type="ECO:0000256" key="7">
    <source>
        <dbReference type="ARBA" id="ARBA00023125"/>
    </source>
</evidence>
<keyword evidence="11" id="KW-0067">ATP-binding</keyword>
<evidence type="ECO:0000256" key="9">
    <source>
        <dbReference type="SAM" id="Coils"/>
    </source>
</evidence>
<comment type="similarity">
    <text evidence="1">Belongs to the N(4)/N(6)-methyltransferase family. N(4) subfamily.</text>
</comment>
<evidence type="ECO:0000256" key="2">
    <source>
        <dbReference type="ARBA" id="ARBA00012185"/>
    </source>
</evidence>
<evidence type="ECO:0000256" key="5">
    <source>
        <dbReference type="ARBA" id="ARBA00022691"/>
    </source>
</evidence>
<dbReference type="InterPro" id="IPR001091">
    <property type="entry name" value="RM_Methyltransferase"/>
</dbReference>
<keyword evidence="5" id="KW-0949">S-adenosyl-L-methionine</keyword>
<evidence type="ECO:0000259" key="10">
    <source>
        <dbReference type="Pfam" id="PF01555"/>
    </source>
</evidence>
<keyword evidence="9" id="KW-0175">Coiled coil</keyword>
<evidence type="ECO:0000256" key="8">
    <source>
        <dbReference type="ARBA" id="ARBA00049120"/>
    </source>
</evidence>
<accession>A0A8S5SUY4</accession>
<keyword evidence="7" id="KW-0238">DNA-binding</keyword>
<keyword evidence="11" id="KW-0347">Helicase</keyword>
<evidence type="ECO:0000256" key="4">
    <source>
        <dbReference type="ARBA" id="ARBA00022679"/>
    </source>
</evidence>
<dbReference type="GO" id="GO:0009307">
    <property type="term" value="P:DNA restriction-modification system"/>
    <property type="evidence" value="ECO:0007669"/>
    <property type="project" value="UniProtKB-KW"/>
</dbReference>
<feature type="domain" description="DNA methylase N-4/N-6" evidence="10">
    <location>
        <begin position="24"/>
        <end position="251"/>
    </location>
</feature>
<dbReference type="GO" id="GO:0004386">
    <property type="term" value="F:helicase activity"/>
    <property type="evidence" value="ECO:0007669"/>
    <property type="project" value="UniProtKB-KW"/>
</dbReference>
<evidence type="ECO:0000313" key="11">
    <source>
        <dbReference type="EMBL" id="DAF54611.1"/>
    </source>
</evidence>
<dbReference type="CDD" id="cd02440">
    <property type="entry name" value="AdoMet_MTases"/>
    <property type="match status" value="1"/>
</dbReference>